<gene>
    <name evidence="2" type="ORF">FB561_4573</name>
</gene>
<evidence type="ECO:0008006" key="4">
    <source>
        <dbReference type="Google" id="ProtNLM"/>
    </source>
</evidence>
<dbReference type="RefSeq" id="WP_145809929.1">
    <property type="nucleotide sequence ID" value="NZ_VIVK01000001.1"/>
</dbReference>
<dbReference type="AlphaFoldDB" id="A0A561BX05"/>
<organism evidence="2 3">
    <name type="scientific">Kribbella amoyensis</name>
    <dbReference type="NCBI Taxonomy" id="996641"/>
    <lineage>
        <taxon>Bacteria</taxon>
        <taxon>Bacillati</taxon>
        <taxon>Actinomycetota</taxon>
        <taxon>Actinomycetes</taxon>
        <taxon>Propionibacteriales</taxon>
        <taxon>Kribbellaceae</taxon>
        <taxon>Kribbella</taxon>
    </lineage>
</organism>
<feature type="chain" id="PRO_5022154190" description="Peptidase inhibitor family I36" evidence="1">
    <location>
        <begin position="30"/>
        <end position="149"/>
    </location>
</feature>
<accession>A0A561BX05</accession>
<dbReference type="Proteomes" id="UP000318380">
    <property type="component" value="Unassembled WGS sequence"/>
</dbReference>
<sequence>MLKRRLAALALTLGIAVAGLVTVTQPANAATTAATATCNAGSACLYWYNTDGSATLKYQNAGNIHGLLGVGYWGGYVWNNGKKYPGADHITLTTKLYDVRWRICLHYGAVNFTQGTGVATAGKLQDEETVTGWTWRGECAAGEDRWHSY</sequence>
<protein>
    <recommendedName>
        <fullName evidence="4">Peptidase inhibitor family I36</fullName>
    </recommendedName>
</protein>
<keyword evidence="1" id="KW-0732">Signal</keyword>
<feature type="signal peptide" evidence="1">
    <location>
        <begin position="1"/>
        <end position="29"/>
    </location>
</feature>
<keyword evidence="3" id="KW-1185">Reference proteome</keyword>
<proteinExistence type="predicted"/>
<name>A0A561BX05_9ACTN</name>
<evidence type="ECO:0000256" key="1">
    <source>
        <dbReference type="SAM" id="SignalP"/>
    </source>
</evidence>
<reference evidence="2 3" key="1">
    <citation type="submission" date="2019-06" db="EMBL/GenBank/DDBJ databases">
        <title>Sequencing the genomes of 1000 actinobacteria strains.</title>
        <authorList>
            <person name="Klenk H.-P."/>
        </authorList>
    </citation>
    <scope>NUCLEOTIDE SEQUENCE [LARGE SCALE GENOMIC DNA]</scope>
    <source>
        <strain evidence="2 3">DSM 24683</strain>
    </source>
</reference>
<dbReference type="OrthoDB" id="4310827at2"/>
<evidence type="ECO:0000313" key="2">
    <source>
        <dbReference type="EMBL" id="TWD83411.1"/>
    </source>
</evidence>
<evidence type="ECO:0000313" key="3">
    <source>
        <dbReference type="Proteomes" id="UP000318380"/>
    </source>
</evidence>
<comment type="caution">
    <text evidence="2">The sequence shown here is derived from an EMBL/GenBank/DDBJ whole genome shotgun (WGS) entry which is preliminary data.</text>
</comment>
<dbReference type="EMBL" id="VIVK01000001">
    <property type="protein sequence ID" value="TWD83411.1"/>
    <property type="molecule type" value="Genomic_DNA"/>
</dbReference>